<dbReference type="InterPro" id="IPR001173">
    <property type="entry name" value="Glyco_trans_2-like"/>
</dbReference>
<dbReference type="SUPFAM" id="SSF53448">
    <property type="entry name" value="Nucleotide-diphospho-sugar transferases"/>
    <property type="match status" value="1"/>
</dbReference>
<evidence type="ECO:0000313" key="2">
    <source>
        <dbReference type="EMBL" id="EGJ72135.1"/>
    </source>
</evidence>
<evidence type="ECO:0000259" key="1">
    <source>
        <dbReference type="Pfam" id="PF00535"/>
    </source>
</evidence>
<dbReference type="Gene3D" id="3.90.550.10">
    <property type="entry name" value="Spore Coat Polysaccharide Biosynthesis Protein SpsA, Chain A"/>
    <property type="match status" value="1"/>
</dbReference>
<dbReference type="HOGENOM" id="CLU_025996_4_1_10"/>
<organism evidence="2 3">
    <name type="scientific">Bacteroides coprosuis DSM 18011</name>
    <dbReference type="NCBI Taxonomy" id="679937"/>
    <lineage>
        <taxon>Bacteria</taxon>
        <taxon>Pseudomonadati</taxon>
        <taxon>Bacteroidota</taxon>
        <taxon>Bacteroidia</taxon>
        <taxon>Bacteroidales</taxon>
        <taxon>Bacteroidaceae</taxon>
        <taxon>Bacteroides</taxon>
    </lineage>
</organism>
<dbReference type="eggNOG" id="COG0463">
    <property type="taxonomic scope" value="Bacteria"/>
</dbReference>
<dbReference type="GO" id="GO:0016758">
    <property type="term" value="F:hexosyltransferase activity"/>
    <property type="evidence" value="ECO:0007669"/>
    <property type="project" value="UniProtKB-ARBA"/>
</dbReference>
<dbReference type="PANTHER" id="PTHR22916">
    <property type="entry name" value="GLYCOSYLTRANSFERASE"/>
    <property type="match status" value="1"/>
</dbReference>
<evidence type="ECO:0000313" key="3">
    <source>
        <dbReference type="Proteomes" id="UP000018439"/>
    </source>
</evidence>
<gene>
    <name evidence="2" type="ORF">Bcop_1959</name>
</gene>
<dbReference type="STRING" id="679937.Bcop_1959"/>
<dbReference type="OrthoDB" id="199095at2"/>
<dbReference type="AlphaFoldDB" id="F3ZSI3"/>
<keyword evidence="3" id="KW-1185">Reference proteome</keyword>
<accession>F3ZSI3</accession>
<dbReference type="EMBL" id="CM001167">
    <property type="protein sequence ID" value="EGJ72135.1"/>
    <property type="molecule type" value="Genomic_DNA"/>
</dbReference>
<proteinExistence type="predicted"/>
<dbReference type="Proteomes" id="UP000018439">
    <property type="component" value="Chromosome"/>
</dbReference>
<sequence>MRNEEEIQESKHIDKPLVTIVTLAYNHGGFIRESLEGFISQKTSFPFEVIIHDDASTDNTSNVIREFEQKYPSIIKPIYQIENQFSKGVSIGSTFIYPRAQGKYIALCEGDDYWTDPNKLQKQVDFMEAHPDYSMCFHNAMMTWTDGYKKDEVFAHIEDRQYSIVELYRRCYIPTASVLFRSDIIPHYSNNVNNPKVIYGDICLFLTCASLGKVWGMHDNMSVYRKHPGGMIYRQSLDRQLKEVYMDAEFKKFFPDEELGKMIKQVSFWRSFEGYIYSKYYGYKDYIPGFKACLKKNFAWKHATRIPLILWKWLTHLNKYKENR</sequence>
<keyword evidence="2" id="KW-0808">Transferase</keyword>
<reference evidence="2 3" key="1">
    <citation type="journal article" date="2011" name="Stand. Genomic Sci.">
        <title>Non-contiguous finished genome sequence of Bacteroides coprosuis type strain (PC139).</title>
        <authorList>
            <person name="Land M."/>
            <person name="Held B."/>
            <person name="Gronow S."/>
            <person name="Abt B."/>
            <person name="Lucas S."/>
            <person name="Del Rio T.G."/>
            <person name="Nolan M."/>
            <person name="Tice H."/>
            <person name="Cheng J.F."/>
            <person name="Pitluck S."/>
            <person name="Liolios K."/>
            <person name="Pagani I."/>
            <person name="Ivanova N."/>
            <person name="Mavromatis K."/>
            <person name="Mikhailova N."/>
            <person name="Pati A."/>
            <person name="Tapia R."/>
            <person name="Han C."/>
            <person name="Goodwin L."/>
            <person name="Chen A."/>
            <person name="Palaniappan K."/>
            <person name="Hauser L."/>
            <person name="Brambilla E.M."/>
            <person name="Rohde M."/>
            <person name="Goker M."/>
            <person name="Detter J.C."/>
            <person name="Woyke T."/>
            <person name="Bristow J."/>
            <person name="Eisen J.A."/>
            <person name="Markowitz V."/>
            <person name="Hugenholtz P."/>
            <person name="Kyrpides N.C."/>
            <person name="Klenk H.P."/>
            <person name="Lapidus A."/>
        </authorList>
    </citation>
    <scope>NUCLEOTIDE SEQUENCE [LARGE SCALE GENOMIC DNA]</scope>
    <source>
        <strain evidence="2 3">DSM 18011</strain>
    </source>
</reference>
<dbReference type="PANTHER" id="PTHR22916:SF3">
    <property type="entry name" value="UDP-GLCNAC:BETAGAL BETA-1,3-N-ACETYLGLUCOSAMINYLTRANSFERASE-LIKE PROTEIN 1"/>
    <property type="match status" value="1"/>
</dbReference>
<name>F3ZSI3_9BACE</name>
<dbReference type="Pfam" id="PF00535">
    <property type="entry name" value="Glycos_transf_2"/>
    <property type="match status" value="1"/>
</dbReference>
<dbReference type="InterPro" id="IPR029044">
    <property type="entry name" value="Nucleotide-diphossugar_trans"/>
</dbReference>
<protein>
    <submittedName>
        <fullName evidence="2">Glycosyl transferase family 2</fullName>
    </submittedName>
</protein>
<feature type="domain" description="Glycosyltransferase 2-like" evidence="1">
    <location>
        <begin position="19"/>
        <end position="141"/>
    </location>
</feature>